<dbReference type="SUPFAM" id="SSF46689">
    <property type="entry name" value="Homeodomain-like"/>
    <property type="match status" value="1"/>
</dbReference>
<reference evidence="4" key="1">
    <citation type="submission" date="2022-10" db="EMBL/GenBank/DDBJ databases">
        <title>The complete genomes of actinobacterial strains from the NBC collection.</title>
        <authorList>
            <person name="Joergensen T.S."/>
            <person name="Alvarez Arevalo M."/>
            <person name="Sterndorff E.B."/>
            <person name="Faurdal D."/>
            <person name="Vuksanovic O."/>
            <person name="Mourched A.-S."/>
            <person name="Charusanti P."/>
            <person name="Shaw S."/>
            <person name="Blin K."/>
            <person name="Weber T."/>
        </authorList>
    </citation>
    <scope>NUCLEOTIDE SEQUENCE</scope>
    <source>
        <strain evidence="4">NBC_00283</strain>
    </source>
</reference>
<dbReference type="PROSITE" id="PS50977">
    <property type="entry name" value="HTH_TETR_2"/>
    <property type="match status" value="1"/>
</dbReference>
<dbReference type="PANTHER" id="PTHR30055:SF226">
    <property type="entry name" value="HTH-TYPE TRANSCRIPTIONAL REGULATOR PKSA"/>
    <property type="match status" value="1"/>
</dbReference>
<name>A0ABZ1RVZ9_9ACTN</name>
<accession>A0ABZ1RVZ9</accession>
<dbReference type="Proteomes" id="UP001432075">
    <property type="component" value="Chromosome"/>
</dbReference>
<dbReference type="PANTHER" id="PTHR30055">
    <property type="entry name" value="HTH-TYPE TRANSCRIPTIONAL REGULATOR RUTR"/>
    <property type="match status" value="1"/>
</dbReference>
<dbReference type="EMBL" id="CP108057">
    <property type="protein sequence ID" value="WUO51067.1"/>
    <property type="molecule type" value="Genomic_DNA"/>
</dbReference>
<dbReference type="RefSeq" id="WP_100583216.1">
    <property type="nucleotide sequence ID" value="NZ_CP108057.1"/>
</dbReference>
<protein>
    <submittedName>
        <fullName evidence="4">TetR/AcrR family transcriptional regulator</fullName>
    </submittedName>
</protein>
<proteinExistence type="predicted"/>
<dbReference type="Pfam" id="PF17929">
    <property type="entry name" value="TetR_C_34"/>
    <property type="match status" value="1"/>
</dbReference>
<keyword evidence="1 2" id="KW-0238">DNA-binding</keyword>
<evidence type="ECO:0000256" key="1">
    <source>
        <dbReference type="ARBA" id="ARBA00023125"/>
    </source>
</evidence>
<feature type="DNA-binding region" description="H-T-H motif" evidence="2">
    <location>
        <begin position="38"/>
        <end position="57"/>
    </location>
</feature>
<gene>
    <name evidence="4" type="ORF">OHU17_30025</name>
</gene>
<dbReference type="Gene3D" id="1.10.357.10">
    <property type="entry name" value="Tetracycline Repressor, domain 2"/>
    <property type="match status" value="1"/>
</dbReference>
<evidence type="ECO:0000313" key="5">
    <source>
        <dbReference type="Proteomes" id="UP001432075"/>
    </source>
</evidence>
<keyword evidence="5" id="KW-1185">Reference proteome</keyword>
<feature type="domain" description="HTH tetR-type" evidence="3">
    <location>
        <begin position="15"/>
        <end position="75"/>
    </location>
</feature>
<sequence length="240" mass="25980">MPQKFQRARSEEQRAARREAILDTAADMLAEMPVAQVSLNELSRRVGLAKSNVLRYFESREDVLLELLGSATRELVGHLETALAEAAGPAEPAGRADRLAARVARALADRPVLCDLISAQAAVLERNVSPQVAAQFKRAAIVNATALAGLVATHLPELGQEDAFRFVAATVMVTGSVWAHAQPCAAMLTVYEEDPALAVFRLDFEDTLRETLEVLLSGLLARAERARLGSWAVGEPSEER</sequence>
<dbReference type="InterPro" id="IPR001647">
    <property type="entry name" value="HTH_TetR"/>
</dbReference>
<dbReference type="InterPro" id="IPR041483">
    <property type="entry name" value="TetR_C_34"/>
</dbReference>
<organism evidence="4 5">
    <name type="scientific">Streptomyces goshikiensis</name>
    <dbReference type="NCBI Taxonomy" id="1942"/>
    <lineage>
        <taxon>Bacteria</taxon>
        <taxon>Bacillati</taxon>
        <taxon>Actinomycetota</taxon>
        <taxon>Actinomycetes</taxon>
        <taxon>Kitasatosporales</taxon>
        <taxon>Streptomycetaceae</taxon>
        <taxon>Streptomyces</taxon>
    </lineage>
</organism>
<dbReference type="Pfam" id="PF00440">
    <property type="entry name" value="TetR_N"/>
    <property type="match status" value="1"/>
</dbReference>
<dbReference type="InterPro" id="IPR050109">
    <property type="entry name" value="HTH-type_TetR-like_transc_reg"/>
</dbReference>
<dbReference type="InterPro" id="IPR009057">
    <property type="entry name" value="Homeodomain-like_sf"/>
</dbReference>
<evidence type="ECO:0000256" key="2">
    <source>
        <dbReference type="PROSITE-ProRule" id="PRU00335"/>
    </source>
</evidence>
<evidence type="ECO:0000313" key="4">
    <source>
        <dbReference type="EMBL" id="WUO51067.1"/>
    </source>
</evidence>
<evidence type="ECO:0000259" key="3">
    <source>
        <dbReference type="PROSITE" id="PS50977"/>
    </source>
</evidence>